<dbReference type="PROSITE" id="PS50879">
    <property type="entry name" value="RNASE_H_1"/>
    <property type="match status" value="1"/>
</dbReference>
<dbReference type="EMBL" id="WIQZ01000118">
    <property type="protein sequence ID" value="KAF3122670.1"/>
    <property type="molecule type" value="Genomic_DNA"/>
</dbReference>
<dbReference type="Proteomes" id="UP000480548">
    <property type="component" value="Unassembled WGS sequence"/>
</dbReference>
<evidence type="ECO:0000256" key="6">
    <source>
        <dbReference type="ARBA" id="ARBA00022759"/>
    </source>
</evidence>
<dbReference type="AlphaFoldDB" id="A0A7C8JGS2"/>
<keyword evidence="6" id="KW-0255">Endonuclease</keyword>
<feature type="domain" description="RNase H type-1" evidence="8">
    <location>
        <begin position="1"/>
        <end position="159"/>
    </location>
</feature>
<accession>A0A7C8JGS2</accession>
<evidence type="ECO:0000256" key="2">
    <source>
        <dbReference type="ARBA" id="ARBA00005300"/>
    </source>
</evidence>
<dbReference type="PANTHER" id="PTHR10642:SF26">
    <property type="entry name" value="RIBONUCLEASE H1"/>
    <property type="match status" value="1"/>
</dbReference>
<name>A0A7C8JGS2_ORBOL</name>
<dbReference type="Pfam" id="PF00075">
    <property type="entry name" value="RNase_H"/>
    <property type="match status" value="1"/>
</dbReference>
<evidence type="ECO:0000256" key="7">
    <source>
        <dbReference type="ARBA" id="ARBA00022801"/>
    </source>
</evidence>
<evidence type="ECO:0000313" key="10">
    <source>
        <dbReference type="Proteomes" id="UP000480548"/>
    </source>
</evidence>
<dbReference type="PANTHER" id="PTHR10642">
    <property type="entry name" value="RIBONUCLEASE H1"/>
    <property type="match status" value="1"/>
</dbReference>
<evidence type="ECO:0000313" key="9">
    <source>
        <dbReference type="EMBL" id="KAF3122670.1"/>
    </source>
</evidence>
<dbReference type="InterPro" id="IPR002156">
    <property type="entry name" value="RNaseH_domain"/>
</dbReference>
<dbReference type="InterPro" id="IPR050092">
    <property type="entry name" value="RNase_H"/>
</dbReference>
<dbReference type="InterPro" id="IPR036397">
    <property type="entry name" value="RNaseH_sf"/>
</dbReference>
<evidence type="ECO:0000256" key="1">
    <source>
        <dbReference type="ARBA" id="ARBA00000077"/>
    </source>
</evidence>
<evidence type="ECO:0000256" key="4">
    <source>
        <dbReference type="ARBA" id="ARBA00022722"/>
    </source>
</evidence>
<proteinExistence type="inferred from homology"/>
<dbReference type="GO" id="GO:0003676">
    <property type="term" value="F:nucleic acid binding"/>
    <property type="evidence" value="ECO:0007669"/>
    <property type="project" value="InterPro"/>
</dbReference>
<keyword evidence="5" id="KW-0479">Metal-binding</keyword>
<keyword evidence="4" id="KW-0540">Nuclease</keyword>
<evidence type="ECO:0000256" key="5">
    <source>
        <dbReference type="ARBA" id="ARBA00022723"/>
    </source>
</evidence>
<dbReference type="EC" id="3.1.26.4" evidence="3"/>
<organism evidence="9 10">
    <name type="scientific">Orbilia oligospora</name>
    <name type="common">Nematode-trapping fungus</name>
    <name type="synonym">Arthrobotrys oligospora</name>
    <dbReference type="NCBI Taxonomy" id="2813651"/>
    <lineage>
        <taxon>Eukaryota</taxon>
        <taxon>Fungi</taxon>
        <taxon>Dikarya</taxon>
        <taxon>Ascomycota</taxon>
        <taxon>Pezizomycotina</taxon>
        <taxon>Orbiliomycetes</taxon>
        <taxon>Orbiliales</taxon>
        <taxon>Orbiliaceae</taxon>
        <taxon>Orbilia</taxon>
    </lineage>
</organism>
<comment type="similarity">
    <text evidence="2">Belongs to the RNase H family.</text>
</comment>
<evidence type="ECO:0000256" key="3">
    <source>
        <dbReference type="ARBA" id="ARBA00012180"/>
    </source>
</evidence>
<dbReference type="GO" id="GO:0046872">
    <property type="term" value="F:metal ion binding"/>
    <property type="evidence" value="ECO:0007669"/>
    <property type="project" value="UniProtKB-KW"/>
</dbReference>
<comment type="catalytic activity">
    <reaction evidence="1">
        <text>Endonucleolytic cleavage to 5'-phosphomonoester.</text>
        <dbReference type="EC" id="3.1.26.4"/>
    </reaction>
</comment>
<dbReference type="InterPro" id="IPR012337">
    <property type="entry name" value="RNaseH-like_sf"/>
</dbReference>
<dbReference type="SUPFAM" id="SSF53098">
    <property type="entry name" value="Ribonuclease H-like"/>
    <property type="match status" value="1"/>
</dbReference>
<dbReference type="GO" id="GO:0004523">
    <property type="term" value="F:RNA-DNA hybrid ribonuclease activity"/>
    <property type="evidence" value="ECO:0007669"/>
    <property type="project" value="UniProtKB-EC"/>
</dbReference>
<evidence type="ECO:0000259" key="8">
    <source>
        <dbReference type="PROSITE" id="PS50879"/>
    </source>
</evidence>
<gene>
    <name evidence="9" type="ORF">TWF703_001180</name>
</gene>
<sequence length="162" mass="18037">MVYIMEFKVDGACRGNGQPGSTAVAAACLFNRSGSYIPRVKRLAGDKIVPTNQRAEILAIIVALKWALVRYSELSGRPYIDVRIRSDSKYAVNSMTTYTSNWIGNGWYNAAGRPVANKDLFQRALALENEISRIGKVSYGWISREENLAADMECREALDSTY</sequence>
<dbReference type="GO" id="GO:0043137">
    <property type="term" value="P:DNA replication, removal of RNA primer"/>
    <property type="evidence" value="ECO:0007669"/>
    <property type="project" value="TreeGrafter"/>
</dbReference>
<dbReference type="Gene3D" id="3.30.420.10">
    <property type="entry name" value="Ribonuclease H-like superfamily/Ribonuclease H"/>
    <property type="match status" value="1"/>
</dbReference>
<comment type="caution">
    <text evidence="9">The sequence shown here is derived from an EMBL/GenBank/DDBJ whole genome shotgun (WGS) entry which is preliminary data.</text>
</comment>
<protein>
    <recommendedName>
        <fullName evidence="3">ribonuclease H</fullName>
        <ecNumber evidence="3">3.1.26.4</ecNumber>
    </recommendedName>
</protein>
<keyword evidence="7" id="KW-0378">Hydrolase</keyword>
<reference evidence="9 10" key="1">
    <citation type="submission" date="2019-06" db="EMBL/GenBank/DDBJ databases">
        <authorList>
            <person name="Palmer J.M."/>
        </authorList>
    </citation>
    <scope>NUCLEOTIDE SEQUENCE [LARGE SCALE GENOMIC DNA]</scope>
    <source>
        <strain evidence="9 10">TWF703</strain>
    </source>
</reference>